<name>A0AAE2CHF5_9LAMI</name>
<gene>
    <name evidence="2" type="ORF">Salat_1797200</name>
</gene>
<feature type="region of interest" description="Disordered" evidence="1">
    <location>
        <begin position="1"/>
        <end position="22"/>
    </location>
</feature>
<evidence type="ECO:0000313" key="2">
    <source>
        <dbReference type="EMBL" id="KAK4422149.1"/>
    </source>
</evidence>
<dbReference type="Proteomes" id="UP001293254">
    <property type="component" value="Unassembled WGS sequence"/>
</dbReference>
<evidence type="ECO:0000256" key="1">
    <source>
        <dbReference type="SAM" id="MobiDB-lite"/>
    </source>
</evidence>
<proteinExistence type="predicted"/>
<dbReference type="EMBL" id="JACGWO010000007">
    <property type="protein sequence ID" value="KAK4422149.1"/>
    <property type="molecule type" value="Genomic_DNA"/>
</dbReference>
<dbReference type="PANTHER" id="PTHR46856">
    <property type="entry name" value="PX DOMAIN-CONTAINING PROTEIN EREL1-RELATED"/>
    <property type="match status" value="1"/>
</dbReference>
<reference evidence="2" key="2">
    <citation type="journal article" date="2024" name="Plant">
        <title>Genomic evolution and insights into agronomic trait innovations of Sesamum species.</title>
        <authorList>
            <person name="Miao H."/>
            <person name="Wang L."/>
            <person name="Qu L."/>
            <person name="Liu H."/>
            <person name="Sun Y."/>
            <person name="Le M."/>
            <person name="Wang Q."/>
            <person name="Wei S."/>
            <person name="Zheng Y."/>
            <person name="Lin W."/>
            <person name="Duan Y."/>
            <person name="Cao H."/>
            <person name="Xiong S."/>
            <person name="Wang X."/>
            <person name="Wei L."/>
            <person name="Li C."/>
            <person name="Ma Q."/>
            <person name="Ju M."/>
            <person name="Zhao R."/>
            <person name="Li G."/>
            <person name="Mu C."/>
            <person name="Tian Q."/>
            <person name="Mei H."/>
            <person name="Zhang T."/>
            <person name="Gao T."/>
            <person name="Zhang H."/>
        </authorList>
    </citation>
    <scope>NUCLEOTIDE SEQUENCE</scope>
    <source>
        <strain evidence="2">3651</strain>
    </source>
</reference>
<dbReference type="GO" id="GO:0015031">
    <property type="term" value="P:protein transport"/>
    <property type="evidence" value="ECO:0007669"/>
    <property type="project" value="InterPro"/>
</dbReference>
<dbReference type="PANTHER" id="PTHR46856:SF1">
    <property type="entry name" value="PX DOMAIN-CONTAINING PROTEIN EREL1-RELATED"/>
    <property type="match status" value="1"/>
</dbReference>
<evidence type="ECO:0000313" key="3">
    <source>
        <dbReference type="Proteomes" id="UP001293254"/>
    </source>
</evidence>
<protein>
    <submittedName>
        <fullName evidence="2">PX domain-containing protein EREL1</fullName>
    </submittedName>
</protein>
<dbReference type="AlphaFoldDB" id="A0AAE2CHF5"/>
<accession>A0AAE2CHF5</accession>
<sequence length="188" mass="20431">MQRQSPPKQSHDGDSPLPLGMDWSPQPRIWAGREMIWPRDPQTGWSYCVAVPSWVVSIVLKRACHRKNLPPTTPKGLIAGVPWRNERQSGCQTLTCLGALLSLEAAARSCCSSLKSHYGSDMAYDTSVFGTPCIGRDNNSGIGMEDLSLDDDLTSSIDKFVKYGVSNIDEGLSVGAGSSRAARRFSEA</sequence>
<dbReference type="InterPro" id="IPR044588">
    <property type="entry name" value="EREX-like"/>
</dbReference>
<comment type="caution">
    <text evidence="2">The sequence shown here is derived from an EMBL/GenBank/DDBJ whole genome shotgun (WGS) entry which is preliminary data.</text>
</comment>
<keyword evidence="3" id="KW-1185">Reference proteome</keyword>
<organism evidence="2 3">
    <name type="scientific">Sesamum alatum</name>
    <dbReference type="NCBI Taxonomy" id="300844"/>
    <lineage>
        <taxon>Eukaryota</taxon>
        <taxon>Viridiplantae</taxon>
        <taxon>Streptophyta</taxon>
        <taxon>Embryophyta</taxon>
        <taxon>Tracheophyta</taxon>
        <taxon>Spermatophyta</taxon>
        <taxon>Magnoliopsida</taxon>
        <taxon>eudicotyledons</taxon>
        <taxon>Gunneridae</taxon>
        <taxon>Pentapetalae</taxon>
        <taxon>asterids</taxon>
        <taxon>lamiids</taxon>
        <taxon>Lamiales</taxon>
        <taxon>Pedaliaceae</taxon>
        <taxon>Sesamum</taxon>
    </lineage>
</organism>
<reference evidence="2" key="1">
    <citation type="submission" date="2020-06" db="EMBL/GenBank/DDBJ databases">
        <authorList>
            <person name="Li T."/>
            <person name="Hu X."/>
            <person name="Zhang T."/>
            <person name="Song X."/>
            <person name="Zhang H."/>
            <person name="Dai N."/>
            <person name="Sheng W."/>
            <person name="Hou X."/>
            <person name="Wei L."/>
        </authorList>
    </citation>
    <scope>NUCLEOTIDE SEQUENCE</scope>
    <source>
        <strain evidence="2">3651</strain>
        <tissue evidence="2">Leaf</tissue>
    </source>
</reference>